<accession>A0A5N5EP00</accession>
<evidence type="ECO:0008006" key="5">
    <source>
        <dbReference type="Google" id="ProtNLM"/>
    </source>
</evidence>
<keyword evidence="4" id="KW-1185">Reference proteome</keyword>
<proteinExistence type="predicted"/>
<protein>
    <recommendedName>
        <fullName evidence="5">Secreted protein</fullName>
    </recommendedName>
</protein>
<reference evidence="3 4" key="1">
    <citation type="submission" date="2019-09" db="EMBL/GenBank/DDBJ databases">
        <authorList>
            <person name="Liu P."/>
        </authorList>
    </citation>
    <scope>NUCLEOTIDE SEQUENCE [LARGE SCALE GENOMIC DNA]</scope>
    <source>
        <strain evidence="3 4">TRM68085</strain>
    </source>
</reference>
<evidence type="ECO:0000256" key="2">
    <source>
        <dbReference type="SAM" id="SignalP"/>
    </source>
</evidence>
<evidence type="ECO:0000256" key="1">
    <source>
        <dbReference type="SAM" id="MobiDB-lite"/>
    </source>
</evidence>
<comment type="caution">
    <text evidence="3">The sequence shown here is derived from an EMBL/GenBank/DDBJ whole genome shotgun (WGS) entry which is preliminary data.</text>
</comment>
<feature type="region of interest" description="Disordered" evidence="1">
    <location>
        <begin position="20"/>
        <end position="128"/>
    </location>
</feature>
<dbReference type="EMBL" id="VYUA01000020">
    <property type="protein sequence ID" value="KAB2590432.1"/>
    <property type="molecule type" value="Genomic_DNA"/>
</dbReference>
<dbReference type="RefSeq" id="WP_151511835.1">
    <property type="nucleotide sequence ID" value="NZ_VYUA01000020.1"/>
</dbReference>
<evidence type="ECO:0000313" key="3">
    <source>
        <dbReference type="EMBL" id="KAB2590432.1"/>
    </source>
</evidence>
<name>A0A5N5EP00_9ACTN</name>
<sequence length="211" mass="21951">MLIAAIALLLSFWTTFFDDKDEAGGRSAQQGTYSSAPADPTEDPADPVADSGTTPPPPGEPASATPEPDPPAVTEPPDDDSPARSALPTDDADAAGGSSRSGPLQVTIDMGDRGRVGPSQYRRGATPGANTEVYDEAGRVDTGCYVQWTLTRGTSVVQTHRSGRCRPPSITLFNFGDSLDEVGSYRLTADVTTDWGKEATASVDFDVVAGG</sequence>
<feature type="signal peptide" evidence="2">
    <location>
        <begin position="1"/>
        <end position="17"/>
    </location>
</feature>
<dbReference type="Proteomes" id="UP000326907">
    <property type="component" value="Unassembled WGS sequence"/>
</dbReference>
<organism evidence="3 4">
    <name type="scientific">Streptomyces arboris</name>
    <dbReference type="NCBI Taxonomy" id="2600619"/>
    <lineage>
        <taxon>Bacteria</taxon>
        <taxon>Bacillati</taxon>
        <taxon>Actinomycetota</taxon>
        <taxon>Actinomycetes</taxon>
        <taxon>Kitasatosporales</taxon>
        <taxon>Streptomycetaceae</taxon>
        <taxon>Streptomyces</taxon>
    </lineage>
</organism>
<gene>
    <name evidence="3" type="ORF">F5983_21880</name>
</gene>
<dbReference type="AlphaFoldDB" id="A0A5N5EP00"/>
<feature type="chain" id="PRO_5038516449" description="Secreted protein" evidence="2">
    <location>
        <begin position="18"/>
        <end position="211"/>
    </location>
</feature>
<evidence type="ECO:0000313" key="4">
    <source>
        <dbReference type="Proteomes" id="UP000326907"/>
    </source>
</evidence>
<keyword evidence="2" id="KW-0732">Signal</keyword>